<organism evidence="1 2">
    <name type="scientific">Parascaris equorum</name>
    <name type="common">Equine roundworm</name>
    <dbReference type="NCBI Taxonomy" id="6256"/>
    <lineage>
        <taxon>Eukaryota</taxon>
        <taxon>Metazoa</taxon>
        <taxon>Ecdysozoa</taxon>
        <taxon>Nematoda</taxon>
        <taxon>Chromadorea</taxon>
        <taxon>Rhabditida</taxon>
        <taxon>Spirurina</taxon>
        <taxon>Ascaridomorpha</taxon>
        <taxon>Ascaridoidea</taxon>
        <taxon>Ascarididae</taxon>
        <taxon>Parascaris</taxon>
    </lineage>
</organism>
<dbReference type="GO" id="GO:0006914">
    <property type="term" value="P:autophagy"/>
    <property type="evidence" value="ECO:0007669"/>
    <property type="project" value="TreeGrafter"/>
</dbReference>
<dbReference type="GO" id="GO:0005776">
    <property type="term" value="C:autophagosome"/>
    <property type="evidence" value="ECO:0007669"/>
    <property type="project" value="TreeGrafter"/>
</dbReference>
<evidence type="ECO:0000313" key="1">
    <source>
        <dbReference type="Proteomes" id="UP000887564"/>
    </source>
</evidence>
<dbReference type="GO" id="GO:0006897">
    <property type="term" value="P:endocytosis"/>
    <property type="evidence" value="ECO:0007669"/>
    <property type="project" value="TreeGrafter"/>
</dbReference>
<dbReference type="PANTHER" id="PTHR31855">
    <property type="entry name" value="GUANINE NUCLEOTIDE EXCHANGE C9ORF72"/>
    <property type="match status" value="1"/>
</dbReference>
<dbReference type="InterPro" id="IPR027819">
    <property type="entry name" value="C9orf72"/>
</dbReference>
<dbReference type="WBParaSite" id="PEQ_0001395201-mRNA-1">
    <property type="protein sequence ID" value="PEQ_0001395201-mRNA-1"/>
    <property type="gene ID" value="PEQ_0001395201"/>
</dbReference>
<keyword evidence="1" id="KW-1185">Reference proteome</keyword>
<dbReference type="AlphaFoldDB" id="A0A914S6I1"/>
<sequence length="185" mass="21166">MMSLGIESEWPISVIDLDKRIVCVSSRFPKHCRLKVQRQREEAAAILRQDIDASKQFISPSMKLSGMLMMNKFSEMRGCHADSRVVEFLSHLDLLPREQSTRIGFIRQFLLSLENRARAFIMYVKDASKPRDGDKQHATSGGWSLSAARKALDLFSETSFAIVLAEAERLQPDIAQFIYDSKRRL</sequence>
<dbReference type="GO" id="GO:0005085">
    <property type="term" value="F:guanyl-nucleotide exchange factor activity"/>
    <property type="evidence" value="ECO:0007669"/>
    <property type="project" value="InterPro"/>
</dbReference>
<dbReference type="GO" id="GO:0005768">
    <property type="term" value="C:endosome"/>
    <property type="evidence" value="ECO:0007669"/>
    <property type="project" value="TreeGrafter"/>
</dbReference>
<dbReference type="PANTHER" id="PTHR31855:SF2">
    <property type="entry name" value="GUANINE NUCLEOTIDE EXCHANGE FACTOR C9ORF72"/>
    <property type="match status" value="1"/>
</dbReference>
<reference evidence="2" key="1">
    <citation type="submission" date="2022-11" db="UniProtKB">
        <authorList>
            <consortium name="WormBaseParasite"/>
        </authorList>
    </citation>
    <scope>IDENTIFICATION</scope>
</reference>
<name>A0A914S6I1_PAREQ</name>
<proteinExistence type="predicted"/>
<evidence type="ECO:0000313" key="2">
    <source>
        <dbReference type="WBParaSite" id="PEQ_0001395201-mRNA-1"/>
    </source>
</evidence>
<dbReference type="Proteomes" id="UP000887564">
    <property type="component" value="Unplaced"/>
</dbReference>
<accession>A0A914S6I1</accession>
<dbReference type="PROSITE" id="PS51835">
    <property type="entry name" value="DENN_C9ORF72"/>
    <property type="match status" value="1"/>
</dbReference>
<protein>
    <submittedName>
        <fullName evidence="2">Uncharacterized protein</fullName>
    </submittedName>
</protein>